<evidence type="ECO:0000313" key="10">
    <source>
        <dbReference type="EMBL" id="PIT97928.1"/>
    </source>
</evidence>
<comment type="subcellular location">
    <subcellularLocation>
        <location evidence="1">Cell membrane</location>
        <topology evidence="1">Multi-pass membrane protein</topology>
    </subcellularLocation>
</comment>
<dbReference type="PANTHER" id="PTHR33908">
    <property type="entry name" value="MANNOSYLTRANSFERASE YKCB-RELATED"/>
    <property type="match status" value="1"/>
</dbReference>
<dbReference type="Proteomes" id="UP000230731">
    <property type="component" value="Unassembled WGS sequence"/>
</dbReference>
<evidence type="ECO:0000256" key="4">
    <source>
        <dbReference type="ARBA" id="ARBA00022679"/>
    </source>
</evidence>
<evidence type="ECO:0000259" key="9">
    <source>
        <dbReference type="Pfam" id="PF13231"/>
    </source>
</evidence>
<reference evidence="11" key="1">
    <citation type="submission" date="2017-09" db="EMBL/GenBank/DDBJ databases">
        <title>Depth-based differentiation of microbial function through sediment-hosted aquifers and enrichment of novel symbionts in the deep terrestrial subsurface.</title>
        <authorList>
            <person name="Probst A.J."/>
            <person name="Ladd B."/>
            <person name="Jarett J.K."/>
            <person name="Geller-Mcgrath D.E."/>
            <person name="Sieber C.M.K."/>
            <person name="Emerson J.B."/>
            <person name="Anantharaman K."/>
            <person name="Thomas B.C."/>
            <person name="Malmstrom R."/>
            <person name="Stieglmeier M."/>
            <person name="Klingl A."/>
            <person name="Woyke T."/>
            <person name="Ryan C.M."/>
            <person name="Banfield J.F."/>
        </authorList>
    </citation>
    <scope>NUCLEOTIDE SEQUENCE [LARGE SCALE GENOMIC DNA]</scope>
</reference>
<feature type="transmembrane region" description="Helical" evidence="8">
    <location>
        <begin position="85"/>
        <end position="111"/>
    </location>
</feature>
<gene>
    <name evidence="10" type="ORF">COT71_03220</name>
</gene>
<keyword evidence="5 8" id="KW-0812">Transmembrane</keyword>
<dbReference type="Pfam" id="PF13231">
    <property type="entry name" value="PMT_2"/>
    <property type="match status" value="1"/>
</dbReference>
<sequence>MSRVSGYFVYTDCVTRHLLRRRDVEVGWPAYIVAGAAGIFTVLRAWYWLPRFSDGNVYLYTAWALHSGVHLYTDVFYSSPPLLPYLYYAWGIIFGYTWQALNGVPLFTSLLDTGLLYVVVRRRAAASAAAFAAVIYLLSFTVLATTDFVSDVHVMTTLLLAAWLLFEQRHPVVCGVLLGLACLTKVYAVVPAAGFVLALLAVRGPRAAAAAQLAAGLLFVVGGGLLPFYVQRGPVLYDMLITSHLGQIAGLSRAAIWRFFVWHDPLLVLAAAIVLVLLWRGRRFPSAAWWWVPVCLAIFLVFYRDIYFLYFKMLAVWLAAWAGWSFWQLRRLPHRVAAAGFVLVIVLIGGGVFRYVRDQAEVAAIDRLEEIAAYVEQNTELNEPIFGTFEVAPLVALEAGRPLWRHQADTNVKFFQTGYFDLAQHGQALAADGVRLILVKTTIVPDGRMVGGFEQIAPFDLFADSCRVDRVFPIEKDYSSNAVAAWICNE</sequence>
<evidence type="ECO:0000256" key="2">
    <source>
        <dbReference type="ARBA" id="ARBA00022475"/>
    </source>
</evidence>
<dbReference type="GO" id="GO:0016763">
    <property type="term" value="F:pentosyltransferase activity"/>
    <property type="evidence" value="ECO:0007669"/>
    <property type="project" value="TreeGrafter"/>
</dbReference>
<dbReference type="AlphaFoldDB" id="A0A2M6WYQ7"/>
<dbReference type="GO" id="GO:0005886">
    <property type="term" value="C:plasma membrane"/>
    <property type="evidence" value="ECO:0007669"/>
    <property type="project" value="UniProtKB-SubCell"/>
</dbReference>
<dbReference type="InterPro" id="IPR038731">
    <property type="entry name" value="RgtA/B/C-like"/>
</dbReference>
<feature type="transmembrane region" description="Helical" evidence="8">
    <location>
        <begin position="28"/>
        <end position="49"/>
    </location>
</feature>
<name>A0A2M6WYQ7_9BACT</name>
<evidence type="ECO:0000256" key="8">
    <source>
        <dbReference type="SAM" id="Phobius"/>
    </source>
</evidence>
<feature type="transmembrane region" description="Helical" evidence="8">
    <location>
        <begin position="262"/>
        <end position="279"/>
    </location>
</feature>
<protein>
    <recommendedName>
        <fullName evidence="9">Glycosyltransferase RgtA/B/C/D-like domain-containing protein</fullName>
    </recommendedName>
</protein>
<accession>A0A2M6WYQ7</accession>
<keyword evidence="2" id="KW-1003">Cell membrane</keyword>
<comment type="caution">
    <text evidence="10">The sequence shown here is derived from an EMBL/GenBank/DDBJ whole genome shotgun (WGS) entry which is preliminary data.</text>
</comment>
<evidence type="ECO:0000256" key="7">
    <source>
        <dbReference type="ARBA" id="ARBA00023136"/>
    </source>
</evidence>
<feature type="domain" description="Glycosyltransferase RgtA/B/C/D-like" evidence="9">
    <location>
        <begin position="79"/>
        <end position="213"/>
    </location>
</feature>
<evidence type="ECO:0000256" key="5">
    <source>
        <dbReference type="ARBA" id="ARBA00022692"/>
    </source>
</evidence>
<keyword evidence="6 8" id="KW-1133">Transmembrane helix</keyword>
<feature type="transmembrane region" description="Helical" evidence="8">
    <location>
        <begin position="123"/>
        <end position="142"/>
    </location>
</feature>
<feature type="transmembrane region" description="Helical" evidence="8">
    <location>
        <begin position="148"/>
        <end position="166"/>
    </location>
</feature>
<dbReference type="PANTHER" id="PTHR33908:SF11">
    <property type="entry name" value="MEMBRANE PROTEIN"/>
    <property type="match status" value="1"/>
</dbReference>
<organism evidence="10 11">
    <name type="scientific">Candidatus Andersenbacteria bacterium CG10_big_fil_rev_8_21_14_0_10_54_11</name>
    <dbReference type="NCBI Taxonomy" id="1974485"/>
    <lineage>
        <taxon>Bacteria</taxon>
        <taxon>Candidatus Anderseniibacteriota</taxon>
    </lineage>
</organism>
<keyword evidence="4" id="KW-0808">Transferase</keyword>
<feature type="transmembrane region" description="Helical" evidence="8">
    <location>
        <begin position="286"/>
        <end position="303"/>
    </location>
</feature>
<evidence type="ECO:0000256" key="1">
    <source>
        <dbReference type="ARBA" id="ARBA00004651"/>
    </source>
</evidence>
<feature type="transmembrane region" description="Helical" evidence="8">
    <location>
        <begin position="207"/>
        <end position="228"/>
    </location>
</feature>
<dbReference type="GO" id="GO:0009103">
    <property type="term" value="P:lipopolysaccharide biosynthetic process"/>
    <property type="evidence" value="ECO:0007669"/>
    <property type="project" value="UniProtKB-ARBA"/>
</dbReference>
<dbReference type="EMBL" id="PEZP01000039">
    <property type="protein sequence ID" value="PIT97928.1"/>
    <property type="molecule type" value="Genomic_DNA"/>
</dbReference>
<evidence type="ECO:0000256" key="3">
    <source>
        <dbReference type="ARBA" id="ARBA00022676"/>
    </source>
</evidence>
<feature type="transmembrane region" description="Helical" evidence="8">
    <location>
        <begin position="309"/>
        <end position="329"/>
    </location>
</feature>
<dbReference type="InterPro" id="IPR050297">
    <property type="entry name" value="LipidA_mod_glycosyltrf_83"/>
</dbReference>
<evidence type="ECO:0000256" key="6">
    <source>
        <dbReference type="ARBA" id="ARBA00022989"/>
    </source>
</evidence>
<keyword evidence="7 8" id="KW-0472">Membrane</keyword>
<keyword evidence="3" id="KW-0328">Glycosyltransferase</keyword>
<proteinExistence type="predicted"/>
<feature type="transmembrane region" description="Helical" evidence="8">
    <location>
        <begin position="336"/>
        <end position="356"/>
    </location>
</feature>
<feature type="transmembrane region" description="Helical" evidence="8">
    <location>
        <begin position="173"/>
        <end position="201"/>
    </location>
</feature>
<evidence type="ECO:0000313" key="11">
    <source>
        <dbReference type="Proteomes" id="UP000230731"/>
    </source>
</evidence>